<evidence type="ECO:0000259" key="4">
    <source>
        <dbReference type="Pfam" id="PF25023"/>
    </source>
</evidence>
<dbReference type="InterPro" id="IPR056823">
    <property type="entry name" value="TEN-like_YD-shell"/>
</dbReference>
<dbReference type="OrthoDB" id="5290774at2"/>
<dbReference type="EMBL" id="CP002930">
    <property type="protein sequence ID" value="AFY03088.1"/>
    <property type="molecule type" value="Genomic_DNA"/>
</dbReference>
<dbReference type="Pfam" id="PF25023">
    <property type="entry name" value="TEN_YD-shell"/>
    <property type="match status" value="1"/>
</dbReference>
<dbReference type="InterPro" id="IPR051216">
    <property type="entry name" value="Teneurin"/>
</dbReference>
<dbReference type="HOGENOM" id="CLU_268028_0_0_7"/>
<sequence>MMKWISIIFVTSLLYCNHALAKELFIREVETTTSKGLVLSPKSNIYFGSMFINQEIEVTMIWEVIGVGTAQFTNFQITGSDRFTIKSNSCDGDVPGGSTCGYVLLFSSLSPLDDGLFNATFSFKFHGVDNSGPVTKDHIYQLSGKIKNYQEPPNNPKCNEGSIIKVSSQSVSELVPVVGAPFSMYYSSDHAPQFVVPYTNVNHLSSFNPHGWTVSLVHHYSVSQQKLFTGTGQIKHVTAYTDSAGNYNVVEGDEVYVFNTSGRHIRTRSSLTGYTKYTFNYSSGYLSEIVDSFGNTSTFTRSNGVLSEIQAPYGQVTNITVNLDNLISSITNPNNETYSITYHSNTDLISTFTTPSGRRTEFTFNASGKLTLDKGAAGNSQSFSAVPSDYVEYIVKKSALNRATEFSSERLAAGKHKQTELTPYGYHTTTVENTDNSTDTITPHYREHTKTKYDERFGAAQKRTYLQIFTTNEKENRTEINRTISPWPLTEPFGYNTITTSTNKDGAIYTEVFNKQNLEYTTTSPNGATYKTKINQYELPIQTQLGSDTPVTMVYDNQGRLTNTYQGSANSTSYTYSLSGYLESITNARNETTTFSYDSTGRITSETTPDNRTTLYSYDADGNQTGITPPGRPIHLFSFNEFGLMESYVPPAPLGGGYKNTQYQYNLDKQLTAIIRPDGQRLEYIYGDTDGLLKEIVTPSGKQSYTYEPNSDRIKSALSIYGVQTSFAYGGVNTTSETQFSPFIGTTKILFDYNKKNQRNARIIEGNKFKTNRINTSYRLDGKIAQVGDLTITYDQSSGRPIGTSLHNIKETLSYDTYGNIHTYEARLEIPNLPVKTLYSYALERDLAFRIVGKSETIQGVTTQYSYTYDSAGRLIEVKKNGRVTSTYIYDSNGNRTSGSHSGTPFTATFDDQDRMISYNGQLFKYTANGELSSAESAIGKISQFVHDSFGQLKAVHTSIGSNLKYSLDFYGRRIASHKDGKLVYERIYEGRHRIAVDYTHHSQTAKEFVYLNSPNSPEYLIIDGKIYKFLKDHLGSPRLIVEAILGTIAQRLDYTELGKITFDSNQDFQPIGFAGGLVDHDTKLVRFGARDYDPEVGRWTSKDPILFKGGDTNLFGYVENDPVNFADASGTGPILSGLCHLGLPIVADSIGKQVALKITEDIQSLEKELSSIDQLCPKDGGARKLDLESTLSKLRMAQAALPAIMTGAVNYGGKSICDLLKFAPGI</sequence>
<gene>
    <name evidence="5" type="ORF">Bdt_3413</name>
</gene>
<dbReference type="STRING" id="1069642.Bdt_3413"/>
<name>K7YZB1_BDEBC</name>
<evidence type="ECO:0000256" key="1">
    <source>
        <dbReference type="ARBA" id="ARBA00022536"/>
    </source>
</evidence>
<feature type="domain" description="Teneurin-like YD-shell" evidence="4">
    <location>
        <begin position="250"/>
        <end position="1108"/>
    </location>
</feature>
<dbReference type="NCBIfam" id="TIGR03696">
    <property type="entry name" value="Rhs_assc_core"/>
    <property type="match status" value="1"/>
</dbReference>
<organism evidence="5 6">
    <name type="scientific">Bdellovibrio bacteriovorus str. Tiberius</name>
    <dbReference type="NCBI Taxonomy" id="1069642"/>
    <lineage>
        <taxon>Bacteria</taxon>
        <taxon>Pseudomonadati</taxon>
        <taxon>Bdellovibrionota</taxon>
        <taxon>Bdellovibrionia</taxon>
        <taxon>Bdellovibrionales</taxon>
        <taxon>Pseudobdellovibrionaceae</taxon>
        <taxon>Bdellovibrio</taxon>
    </lineage>
</organism>
<dbReference type="NCBIfam" id="TIGR01643">
    <property type="entry name" value="YD_repeat_2x"/>
    <property type="match status" value="2"/>
</dbReference>
<evidence type="ECO:0000313" key="5">
    <source>
        <dbReference type="EMBL" id="AFY03088.1"/>
    </source>
</evidence>
<evidence type="ECO:0000256" key="2">
    <source>
        <dbReference type="ARBA" id="ARBA00022737"/>
    </source>
</evidence>
<evidence type="ECO:0000256" key="3">
    <source>
        <dbReference type="ARBA" id="ARBA00023157"/>
    </source>
</evidence>
<dbReference type="RefSeq" id="WP_015092496.1">
    <property type="nucleotide sequence ID" value="NC_019567.1"/>
</dbReference>
<dbReference type="KEGG" id="bbat:Bdt_3413"/>
<keyword evidence="1" id="KW-0245">EGF-like domain</keyword>
<evidence type="ECO:0000313" key="6">
    <source>
        <dbReference type="Proteomes" id="UP000010074"/>
    </source>
</evidence>
<dbReference type="Gene3D" id="2.180.10.10">
    <property type="entry name" value="RHS repeat-associated core"/>
    <property type="match status" value="2"/>
</dbReference>
<dbReference type="Proteomes" id="UP000010074">
    <property type="component" value="Chromosome"/>
</dbReference>
<keyword evidence="2" id="KW-0677">Repeat</keyword>
<dbReference type="PANTHER" id="PTHR11219">
    <property type="entry name" value="TENEURIN AND N-ACETYLGLUCOSAMINE-1-PHOSPHODIESTER ALPHA-N-ACETYLGLUCOSAMINIDASE"/>
    <property type="match status" value="1"/>
</dbReference>
<reference evidence="5 6" key="1">
    <citation type="journal article" date="2012" name="BMC Genomics">
        <title>Genome analysis of a simultaneously predatory and prey-independent, novel Bdellovibrio bacteriovorus from the River Tiber, supports in silico predictions of both ancient and recent lateral gene transfer from diverse bacteria.</title>
        <authorList>
            <person name="Hobley L."/>
            <person name="Lerner T.R."/>
            <person name="Williams L.E."/>
            <person name="Lambert C."/>
            <person name="Till R."/>
            <person name="Milner D.S."/>
            <person name="Basford S.M."/>
            <person name="Capeness M.J."/>
            <person name="Fenton A.K."/>
            <person name="Atterbury R.J."/>
            <person name="Harris M.A."/>
            <person name="Sockett R.E."/>
        </authorList>
    </citation>
    <scope>NUCLEOTIDE SEQUENCE [LARGE SCALE GENOMIC DNA]</scope>
    <source>
        <strain evidence="5 6">Tiberius</strain>
    </source>
</reference>
<proteinExistence type="predicted"/>
<dbReference type="InterPro" id="IPR022385">
    <property type="entry name" value="Rhs_assc_core"/>
</dbReference>
<dbReference type="AlphaFoldDB" id="K7YZB1"/>
<protein>
    <recommendedName>
        <fullName evidence="4">Teneurin-like YD-shell domain-containing protein</fullName>
    </recommendedName>
</protein>
<keyword evidence="3" id="KW-1015">Disulfide bond</keyword>
<dbReference type="PANTHER" id="PTHR11219:SF69">
    <property type="entry name" value="TENEURIN-A"/>
    <property type="match status" value="1"/>
</dbReference>
<accession>K7YZB1</accession>
<dbReference type="PATRIC" id="fig|1069642.3.peg.3379"/>
<dbReference type="InterPro" id="IPR006530">
    <property type="entry name" value="YD"/>
</dbReference>